<feature type="transmembrane region" description="Helical" evidence="1">
    <location>
        <begin position="35"/>
        <end position="55"/>
    </location>
</feature>
<comment type="caution">
    <text evidence="2">The sequence shown here is derived from an EMBL/GenBank/DDBJ whole genome shotgun (WGS) entry which is preliminary data.</text>
</comment>
<evidence type="ECO:0000313" key="3">
    <source>
        <dbReference type="Proteomes" id="UP000752012"/>
    </source>
</evidence>
<proteinExistence type="predicted"/>
<evidence type="ECO:0000313" key="2">
    <source>
        <dbReference type="EMBL" id="NJP37500.1"/>
    </source>
</evidence>
<dbReference type="AlphaFoldDB" id="A0A969PQ47"/>
<keyword evidence="1" id="KW-0472">Membrane</keyword>
<feature type="transmembrane region" description="Helical" evidence="1">
    <location>
        <begin position="12"/>
        <end position="29"/>
    </location>
</feature>
<evidence type="ECO:0000256" key="1">
    <source>
        <dbReference type="SAM" id="Phobius"/>
    </source>
</evidence>
<dbReference type="Proteomes" id="UP000752012">
    <property type="component" value="Unassembled WGS sequence"/>
</dbReference>
<sequence length="63" mass="6717">MRIMQPVKHQLIDIILFFIAAVLVFGILFDMAGFGIGTVGLIIVSIITAVVIVYGKAALGKEA</sequence>
<name>A0A969PQ47_9BACI</name>
<protein>
    <submittedName>
        <fullName evidence="2">DUF2207 domain-containing protein</fullName>
    </submittedName>
</protein>
<dbReference type="EMBL" id="JAATHJ010000009">
    <property type="protein sequence ID" value="NJP37500.1"/>
    <property type="molecule type" value="Genomic_DNA"/>
</dbReference>
<gene>
    <name evidence="2" type="ORF">HCN83_07855</name>
</gene>
<accession>A0A969PQ47</accession>
<reference evidence="2 3" key="1">
    <citation type="submission" date="2020-03" db="EMBL/GenBank/DDBJ databases">
        <title>Assessment of the enzymatic potential of alkaline-tolerant lipase obtained from Bacillus luteus H11 (technogenic soil) for the bioremediation of saline soils contaminated with petroleum substances.</title>
        <authorList>
            <person name="Kalwasinska A."/>
        </authorList>
    </citation>
    <scope>NUCLEOTIDE SEQUENCE [LARGE SCALE GENOMIC DNA]</scope>
    <source>
        <strain evidence="2 3">H11</strain>
    </source>
</reference>
<keyword evidence="1" id="KW-0812">Transmembrane</keyword>
<organism evidence="2 3">
    <name type="scientific">Alkalicoccus luteus</name>
    <dbReference type="NCBI Taxonomy" id="1237094"/>
    <lineage>
        <taxon>Bacteria</taxon>
        <taxon>Bacillati</taxon>
        <taxon>Bacillota</taxon>
        <taxon>Bacilli</taxon>
        <taxon>Bacillales</taxon>
        <taxon>Bacillaceae</taxon>
        <taxon>Alkalicoccus</taxon>
    </lineage>
</organism>
<keyword evidence="1" id="KW-1133">Transmembrane helix</keyword>
<keyword evidence="3" id="KW-1185">Reference proteome</keyword>